<dbReference type="RefSeq" id="XP_032803965.1">
    <property type="nucleotide sequence ID" value="XM_032948074.1"/>
</dbReference>
<dbReference type="GO" id="GO:0005634">
    <property type="term" value="C:nucleus"/>
    <property type="evidence" value="ECO:0007669"/>
    <property type="project" value="TreeGrafter"/>
</dbReference>
<feature type="compositionally biased region" description="Basic residues" evidence="1">
    <location>
        <begin position="60"/>
        <end position="70"/>
    </location>
</feature>
<feature type="region of interest" description="Disordered" evidence="1">
    <location>
        <begin position="122"/>
        <end position="188"/>
    </location>
</feature>
<evidence type="ECO:0000259" key="2">
    <source>
        <dbReference type="PROSITE" id="PS50217"/>
    </source>
</evidence>
<dbReference type="PRINTS" id="PR00042">
    <property type="entry name" value="LEUZIPPRFOS"/>
</dbReference>
<dbReference type="GO" id="GO:0000978">
    <property type="term" value="F:RNA polymerase II cis-regulatory region sequence-specific DNA binding"/>
    <property type="evidence" value="ECO:0007669"/>
    <property type="project" value="TreeGrafter"/>
</dbReference>
<dbReference type="Proteomes" id="UP001318040">
    <property type="component" value="Chromosome 6"/>
</dbReference>
<gene>
    <name evidence="4 5" type="primary">LOC116939547</name>
</gene>
<dbReference type="InterPro" id="IPR046347">
    <property type="entry name" value="bZIP_sf"/>
</dbReference>
<dbReference type="InterPro" id="IPR000837">
    <property type="entry name" value="AP-1"/>
</dbReference>
<organism evidence="3 4">
    <name type="scientific">Petromyzon marinus</name>
    <name type="common">Sea lamprey</name>
    <dbReference type="NCBI Taxonomy" id="7757"/>
    <lineage>
        <taxon>Eukaryota</taxon>
        <taxon>Metazoa</taxon>
        <taxon>Chordata</taxon>
        <taxon>Craniata</taxon>
        <taxon>Vertebrata</taxon>
        <taxon>Cyclostomata</taxon>
        <taxon>Hyperoartia</taxon>
        <taxon>Petromyzontiformes</taxon>
        <taxon>Petromyzontidae</taxon>
        <taxon>Petromyzon</taxon>
    </lineage>
</organism>
<reference evidence="4 5" key="1">
    <citation type="submission" date="2025-04" db="UniProtKB">
        <authorList>
            <consortium name="RefSeq"/>
        </authorList>
    </citation>
    <scope>IDENTIFICATION</scope>
    <source>
        <tissue evidence="4 5">Sperm</tissue>
    </source>
</reference>
<evidence type="ECO:0000313" key="3">
    <source>
        <dbReference type="Proteomes" id="UP001318040"/>
    </source>
</evidence>
<dbReference type="RefSeq" id="XP_032803964.1">
    <property type="nucleotide sequence ID" value="XM_032948073.1"/>
</dbReference>
<proteinExistence type="predicted"/>
<dbReference type="CDD" id="cd14722">
    <property type="entry name" value="bZIP_ATF3"/>
    <property type="match status" value="1"/>
</dbReference>
<dbReference type="GO" id="GO:0000981">
    <property type="term" value="F:DNA-binding transcription factor activity, RNA polymerase II-specific"/>
    <property type="evidence" value="ECO:0007669"/>
    <property type="project" value="TreeGrafter"/>
</dbReference>
<dbReference type="SUPFAM" id="SSF57959">
    <property type="entry name" value="Leucine zipper domain"/>
    <property type="match status" value="1"/>
</dbReference>
<evidence type="ECO:0000256" key="1">
    <source>
        <dbReference type="SAM" id="MobiDB-lite"/>
    </source>
</evidence>
<dbReference type="Pfam" id="PF00170">
    <property type="entry name" value="bZIP_1"/>
    <property type="match status" value="1"/>
</dbReference>
<dbReference type="InterPro" id="IPR004827">
    <property type="entry name" value="bZIP"/>
</dbReference>
<sequence>MLMMLQPFGLHVPVCGDGALASRSCTSPDAAFGVDDIAGLFTGPVLHFSTSGESALSHLPHSHHQQHHQQQHNQQFNGSYSTNSGTTGAAASDSVPYTSTYGQLSPVGSLSYYGQLSVGDVRDVEPMSPQSPVDSKKPSKSKGLANEDDRKKRRRERNKIAAAKCRSKKKEKTETLAQESQRLEGHNSNLRSQLEAMLGEKQRLVQLINMHRPSCIVHASSTSPGVEPTHHSNAP</sequence>
<feature type="domain" description="BZIP" evidence="2">
    <location>
        <begin position="148"/>
        <end position="211"/>
    </location>
</feature>
<dbReference type="Gene3D" id="1.20.5.170">
    <property type="match status" value="1"/>
</dbReference>
<evidence type="ECO:0000313" key="5">
    <source>
        <dbReference type="RefSeq" id="XP_032803965.1"/>
    </source>
</evidence>
<feature type="region of interest" description="Disordered" evidence="1">
    <location>
        <begin position="52"/>
        <end position="93"/>
    </location>
</feature>
<evidence type="ECO:0000313" key="4">
    <source>
        <dbReference type="RefSeq" id="XP_032803964.1"/>
    </source>
</evidence>
<dbReference type="KEGG" id="pmrn:116939547"/>
<dbReference type="PANTHER" id="PTHR23351">
    <property type="entry name" value="FOS TRANSCRIPTION FACTOR-RELATED"/>
    <property type="match status" value="1"/>
</dbReference>
<dbReference type="GeneID" id="116939547"/>
<keyword evidence="3" id="KW-1185">Reference proteome</keyword>
<name>A0AAJ7SR54_PETMA</name>
<dbReference type="PANTHER" id="PTHR23351:SF59">
    <property type="entry name" value="CYCLIC AMP-DEPENDENT TRANSCRIPTION FACTOR ATF-3-LIKE"/>
    <property type="match status" value="1"/>
</dbReference>
<dbReference type="SMART" id="SM00338">
    <property type="entry name" value="BRLZ"/>
    <property type="match status" value="1"/>
</dbReference>
<dbReference type="AlphaFoldDB" id="A0AAJ7SR54"/>
<dbReference type="PROSITE" id="PS50217">
    <property type="entry name" value="BZIP"/>
    <property type="match status" value="1"/>
</dbReference>
<accession>A0AAJ7SR54</accession>
<protein>
    <submittedName>
        <fullName evidence="4 5">Fos-related antigen 1-like</fullName>
    </submittedName>
</protein>
<feature type="compositionally biased region" description="Polar residues" evidence="1">
    <location>
        <begin position="175"/>
        <end position="188"/>
    </location>
</feature>
<feature type="compositionally biased region" description="Polar residues" evidence="1">
    <location>
        <begin position="76"/>
        <end position="93"/>
    </location>
</feature>